<reference evidence="1 2" key="1">
    <citation type="submission" date="2022-08" db="EMBL/GenBank/DDBJ databases">
        <title>Genome Sequence of the sulphate-reducing bacterium, Pseudodesulfovibrio sp. SYK.</title>
        <authorList>
            <person name="Kondo R."/>
            <person name="Kataoka T."/>
        </authorList>
    </citation>
    <scope>NUCLEOTIDE SEQUENCE [LARGE SCALE GENOMIC DNA]</scope>
    <source>
        <strain evidence="1 2">SYK</strain>
    </source>
</reference>
<keyword evidence="2" id="KW-1185">Reference proteome</keyword>
<accession>A0ABM8B4L6</accession>
<gene>
    <name evidence="1" type="ORF">SYK_31330</name>
</gene>
<dbReference type="RefSeq" id="WP_281761268.1">
    <property type="nucleotide sequence ID" value="NZ_AP026709.1"/>
</dbReference>
<evidence type="ECO:0000313" key="1">
    <source>
        <dbReference type="EMBL" id="BDQ38773.1"/>
    </source>
</evidence>
<sequence>MEKKVRIKVKVAPEAEARLKKLCEATGRSNGEMLEIILVNSGDFLFRNLLWQCMELHPSQEEKVCNAVVATKAGSRHSYMISSSIRDGLKKAVSLSAFNMGEIITLAISHCEQIHQLNKVDDDARKEAVDTCLKGILLAQRRFSDEIEAMRSRWDEILSLYFTPEVSPAYQELKMFFDGLSGFEAYGSNLVASKDCCRRDARSRNAEHTRGVAWSDIEADHNACHGFR</sequence>
<dbReference type="EMBL" id="AP026709">
    <property type="protein sequence ID" value="BDQ38773.1"/>
    <property type="molecule type" value="Genomic_DNA"/>
</dbReference>
<proteinExistence type="predicted"/>
<protein>
    <submittedName>
        <fullName evidence="1">Uncharacterized protein</fullName>
    </submittedName>
</protein>
<dbReference type="Proteomes" id="UP001317742">
    <property type="component" value="Chromosome"/>
</dbReference>
<organism evidence="1 2">
    <name type="scientific">Pseudodesulfovibrio nedwellii</name>
    <dbReference type="NCBI Taxonomy" id="2973072"/>
    <lineage>
        <taxon>Bacteria</taxon>
        <taxon>Pseudomonadati</taxon>
        <taxon>Thermodesulfobacteriota</taxon>
        <taxon>Desulfovibrionia</taxon>
        <taxon>Desulfovibrionales</taxon>
        <taxon>Desulfovibrionaceae</taxon>
    </lineage>
</organism>
<evidence type="ECO:0000313" key="2">
    <source>
        <dbReference type="Proteomes" id="UP001317742"/>
    </source>
</evidence>
<name>A0ABM8B4L6_9BACT</name>